<name>A0AAU9KV86_9STRA</name>
<evidence type="ECO:0000313" key="4">
    <source>
        <dbReference type="Proteomes" id="UP001160483"/>
    </source>
</evidence>
<dbReference type="EMBL" id="CAKLCB010000275">
    <property type="protein sequence ID" value="CAH0518976.1"/>
    <property type="molecule type" value="Genomic_DNA"/>
</dbReference>
<dbReference type="AlphaFoldDB" id="A0AAU9KV86"/>
<proteinExistence type="predicted"/>
<evidence type="ECO:0000313" key="1">
    <source>
        <dbReference type="EMBL" id="CAH0478326.1"/>
    </source>
</evidence>
<organism evidence="1 4">
    <name type="scientific">Peronospora belbahrii</name>
    <dbReference type="NCBI Taxonomy" id="622444"/>
    <lineage>
        <taxon>Eukaryota</taxon>
        <taxon>Sar</taxon>
        <taxon>Stramenopiles</taxon>
        <taxon>Oomycota</taxon>
        <taxon>Peronosporomycetes</taxon>
        <taxon>Peronosporales</taxon>
        <taxon>Peronosporaceae</taxon>
        <taxon>Peronospora</taxon>
    </lineage>
</organism>
<evidence type="ECO:0000313" key="3">
    <source>
        <dbReference type="Proteomes" id="UP001158986"/>
    </source>
</evidence>
<sequence>MEGYMIRVPTEACFPDPCPTSKQQSNANQPICSRALYYVIEAGYLRGYEAPNDVNEPVESFRLTSYRLEVNTMYSLNIFEIKARIVKMRLPQEFVEDTLSSDNINDGNEQADSVALYTPQTPNATSPNVTNNSYHVVFFAANTDLVKKWSVELLNWNRFVFGPSADHDETELKAAKLEIVHALDVVNAANRFLRPVKILTPHQIETRTTDSPASTLEKDRVNAASLNVPTLALDSSNLALTERADPTPIDDLAEVVKLSDLSTQPPNPWWIASFWRHRKISSCSLGR</sequence>
<evidence type="ECO:0008006" key="5">
    <source>
        <dbReference type="Google" id="ProtNLM"/>
    </source>
</evidence>
<keyword evidence="3" id="KW-1185">Reference proteome</keyword>
<reference evidence="1 3" key="1">
    <citation type="submission" date="2021-11" db="EMBL/GenBank/DDBJ databases">
        <authorList>
            <person name="Islam A."/>
            <person name="Islam S."/>
            <person name="Flora M.S."/>
            <person name="Rahman M."/>
            <person name="Ziaur R.M."/>
            <person name="Epstein J.H."/>
            <person name="Hassan M."/>
            <person name="Klassen M."/>
            <person name="Woodard K."/>
            <person name="Webb A."/>
            <person name="Webby R.J."/>
            <person name="El Zowalaty M.E."/>
        </authorList>
    </citation>
    <scope>NUCLEOTIDE SEQUENCE</scope>
    <source>
        <strain evidence="2">Pbs1</strain>
        <strain evidence="1">Pbs3</strain>
    </source>
</reference>
<comment type="caution">
    <text evidence="1">The sequence shown here is derived from an EMBL/GenBank/DDBJ whole genome shotgun (WGS) entry which is preliminary data.</text>
</comment>
<protein>
    <recommendedName>
        <fullName evidence="5">PH domain-containing protein</fullName>
    </recommendedName>
</protein>
<dbReference type="EMBL" id="CAKKTJ010000228">
    <property type="protein sequence ID" value="CAH0478326.1"/>
    <property type="molecule type" value="Genomic_DNA"/>
</dbReference>
<dbReference type="Proteomes" id="UP001158986">
    <property type="component" value="Unassembled WGS sequence"/>
</dbReference>
<accession>A0AAU9KV86</accession>
<evidence type="ECO:0000313" key="2">
    <source>
        <dbReference type="EMBL" id="CAH0518976.1"/>
    </source>
</evidence>
<dbReference type="Proteomes" id="UP001160483">
    <property type="component" value="Unassembled WGS sequence"/>
</dbReference>
<gene>
    <name evidence="2" type="ORF">PBS001_LOCUS5521</name>
    <name evidence="1" type="ORF">PBS003_LOCUS5027</name>
</gene>